<accession>A0A5M7BP65</accession>
<dbReference type="SMR" id="A0A5M7BP65"/>
<name>A0A5M7BP65_SACHI</name>
<dbReference type="PANTHER" id="PTHR47737:SF1">
    <property type="entry name" value="GLYCINE BETAINE_PROLINE BETAINE TRANSPORT SYSTEM PERMEASE PROTEIN PROW"/>
    <property type="match status" value="1"/>
</dbReference>
<feature type="chain" id="PRO_5039548233" evidence="5">
    <location>
        <begin position="25"/>
        <end position="299"/>
    </location>
</feature>
<dbReference type="GO" id="GO:0015871">
    <property type="term" value="P:choline transport"/>
    <property type="evidence" value="ECO:0007669"/>
    <property type="project" value="TreeGrafter"/>
</dbReference>
<dbReference type="GO" id="GO:0031460">
    <property type="term" value="P:glycine betaine transport"/>
    <property type="evidence" value="ECO:0007669"/>
    <property type="project" value="TreeGrafter"/>
</dbReference>
<evidence type="ECO:0000256" key="5">
    <source>
        <dbReference type="SAM" id="SignalP"/>
    </source>
</evidence>
<dbReference type="Gene3D" id="3.40.190.100">
    <property type="entry name" value="Glycine betaine-binding periplasmic protein, domain 2"/>
    <property type="match status" value="1"/>
</dbReference>
<dbReference type="Pfam" id="PF04069">
    <property type="entry name" value="OpuAC"/>
    <property type="match status" value="1"/>
</dbReference>
<evidence type="ECO:0000256" key="2">
    <source>
        <dbReference type="ARBA" id="ARBA00022448"/>
    </source>
</evidence>
<dbReference type="EMBL" id="VWPH01000008">
    <property type="protein sequence ID" value="KAA5832016.1"/>
    <property type="molecule type" value="Genomic_DNA"/>
</dbReference>
<feature type="domain" description="ABC-type glycine betaine transport system substrate-binding" evidence="6">
    <location>
        <begin position="39"/>
        <end position="286"/>
    </location>
</feature>
<comment type="subcellular location">
    <subcellularLocation>
        <location evidence="1">Cell membrane</location>
    </subcellularLocation>
</comment>
<dbReference type="RefSeq" id="WP_150068154.1">
    <property type="nucleotide sequence ID" value="NZ_JBEPDJ010000001.1"/>
</dbReference>
<dbReference type="SUPFAM" id="SSF53850">
    <property type="entry name" value="Periplasmic binding protein-like II"/>
    <property type="match status" value="1"/>
</dbReference>
<dbReference type="GO" id="GO:0015226">
    <property type="term" value="F:carnitine transmembrane transporter activity"/>
    <property type="evidence" value="ECO:0007669"/>
    <property type="project" value="TreeGrafter"/>
</dbReference>
<dbReference type="GO" id="GO:0005275">
    <property type="term" value="F:amine transmembrane transporter activity"/>
    <property type="evidence" value="ECO:0007669"/>
    <property type="project" value="TreeGrafter"/>
</dbReference>
<keyword evidence="2" id="KW-0813">Transport</keyword>
<evidence type="ECO:0000313" key="7">
    <source>
        <dbReference type="EMBL" id="KAA5832016.1"/>
    </source>
</evidence>
<dbReference type="AlphaFoldDB" id="A0A5M7BP65"/>
<feature type="signal peptide" evidence="5">
    <location>
        <begin position="1"/>
        <end position="24"/>
    </location>
</feature>
<keyword evidence="5" id="KW-0732">Signal</keyword>
<dbReference type="PANTHER" id="PTHR47737">
    <property type="entry name" value="GLYCINE BETAINE/PROLINE BETAINE TRANSPORT SYSTEM PERMEASE PROTEIN PROW"/>
    <property type="match status" value="1"/>
</dbReference>
<dbReference type="Proteomes" id="UP000323946">
    <property type="component" value="Unassembled WGS sequence"/>
</dbReference>
<dbReference type="InterPro" id="IPR007210">
    <property type="entry name" value="ABC_Gly_betaine_transp_sub-bd"/>
</dbReference>
<evidence type="ECO:0000256" key="3">
    <source>
        <dbReference type="ARBA" id="ARBA00022475"/>
    </source>
</evidence>
<evidence type="ECO:0000313" key="8">
    <source>
        <dbReference type="Proteomes" id="UP000323946"/>
    </source>
</evidence>
<keyword evidence="8" id="KW-1185">Reference proteome</keyword>
<keyword evidence="4" id="KW-0472">Membrane</keyword>
<dbReference type="Gene3D" id="3.10.105.10">
    <property type="entry name" value="Dipeptide-binding Protein, Domain 3"/>
    <property type="match status" value="2"/>
</dbReference>
<evidence type="ECO:0000256" key="4">
    <source>
        <dbReference type="ARBA" id="ARBA00023136"/>
    </source>
</evidence>
<keyword evidence="3" id="KW-1003">Cell membrane</keyword>
<protein>
    <submittedName>
        <fullName evidence="7">Glycine betaine ABC transporter substrate-binding protein</fullName>
    </submittedName>
</protein>
<organism evidence="7 8">
    <name type="scientific">Saccharopolyspora hirsuta</name>
    <dbReference type="NCBI Taxonomy" id="1837"/>
    <lineage>
        <taxon>Bacteria</taxon>
        <taxon>Bacillati</taxon>
        <taxon>Actinomycetota</taxon>
        <taxon>Actinomycetes</taxon>
        <taxon>Pseudonocardiales</taxon>
        <taxon>Pseudonocardiaceae</taxon>
        <taxon>Saccharopolyspora</taxon>
    </lineage>
</organism>
<evidence type="ECO:0000259" key="6">
    <source>
        <dbReference type="Pfam" id="PF04069"/>
    </source>
</evidence>
<dbReference type="OrthoDB" id="9787902at2"/>
<dbReference type="GO" id="GO:0043190">
    <property type="term" value="C:ATP-binding cassette (ABC) transporter complex"/>
    <property type="evidence" value="ECO:0007669"/>
    <property type="project" value="InterPro"/>
</dbReference>
<evidence type="ECO:0000256" key="1">
    <source>
        <dbReference type="ARBA" id="ARBA00004236"/>
    </source>
</evidence>
<gene>
    <name evidence="7" type="ORF">F1721_19620</name>
</gene>
<proteinExistence type="predicted"/>
<dbReference type="CDD" id="cd13639">
    <property type="entry name" value="PBP2_OpuAC_like"/>
    <property type="match status" value="1"/>
</dbReference>
<comment type="caution">
    <text evidence="7">The sequence shown here is derived from an EMBL/GenBank/DDBJ whole genome shotgun (WGS) entry which is preliminary data.</text>
</comment>
<reference evidence="7 8" key="1">
    <citation type="submission" date="2019-09" db="EMBL/GenBank/DDBJ databases">
        <title>Draft genome sequence of the thermophilic Saccharopolyspora hirsuta VKM Ac-666T.</title>
        <authorList>
            <person name="Lobastova T.G."/>
            <person name="Fokina V."/>
            <person name="Bragin E.Y."/>
            <person name="Shtratnikova V.Y."/>
            <person name="Starodumova I.P."/>
            <person name="Tarlachkov S.V."/>
            <person name="Donova M.V."/>
        </authorList>
    </citation>
    <scope>NUCLEOTIDE SEQUENCE [LARGE SCALE GENOMIC DNA]</scope>
    <source>
        <strain evidence="7 8">VKM Ac-666</strain>
    </source>
</reference>
<dbReference type="PROSITE" id="PS51257">
    <property type="entry name" value="PROKAR_LIPOPROTEIN"/>
    <property type="match status" value="1"/>
</dbReference>
<sequence>MLSSRRSRRLTALVAALAALVLLASGCGGRGAQTGQESKTINIGYIAWDEDIAVTYLYKELLERKGYTVNTTELEVGPIYAGLAQRNPDLFLDAWLPQTHGDYWKQYGPQLEDLGVWYDQGTLNIAVPKYLTDINSIEDLKGRGAEFNGVITGIDPGAGLSRTTKDSAIPAYGLGGEYTLQTSSTTAMLAALDKATKDQKPIVVTLWHPHWAYARYPLKDLQDPKGAMGKAEELHAIGRAGFSQDFPEVTQMIKKFKLTDDQLASLENEINSAQKGQEQQAAKKWADAHPEVINSFAGQ</sequence>